<proteinExistence type="predicted"/>
<comment type="caution">
    <text evidence="7">The sequence shown here is derived from an EMBL/GenBank/DDBJ whole genome shotgun (WGS) entry which is preliminary data.</text>
</comment>
<evidence type="ECO:0000313" key="7">
    <source>
        <dbReference type="EMBL" id="PSJ48763.1"/>
    </source>
</evidence>
<dbReference type="AlphaFoldDB" id="A0A2P7REX0"/>
<dbReference type="EMBL" id="PXYL01000103">
    <property type="protein sequence ID" value="PSJ48678.1"/>
    <property type="molecule type" value="Genomic_DNA"/>
</dbReference>
<dbReference type="EMBL" id="PXYL01000095">
    <property type="protein sequence ID" value="PSJ48763.1"/>
    <property type="molecule type" value="Genomic_DNA"/>
</dbReference>
<feature type="non-terminal residue" evidence="7">
    <location>
        <position position="1"/>
    </location>
</feature>
<keyword evidence="8" id="KW-1185">Reference proteome</keyword>
<dbReference type="InterPro" id="IPR035909">
    <property type="entry name" value="CheB_C"/>
</dbReference>
<keyword evidence="1" id="KW-0378">Hydrolase</keyword>
<protein>
    <recommendedName>
        <fullName evidence="2">protein-glutamate methylesterase</fullName>
        <ecNumber evidence="2">3.1.1.61</ecNumber>
    </recommendedName>
</protein>
<name>A0A2P7REX0_9HYPH</name>
<dbReference type="PANTHER" id="PTHR42872:SF6">
    <property type="entry name" value="PROTEIN-GLUTAMATE METHYLESTERASE_PROTEIN-GLUTAMINE GLUTAMINASE"/>
    <property type="match status" value="1"/>
</dbReference>
<dbReference type="InterPro" id="IPR000673">
    <property type="entry name" value="Sig_transdc_resp-reg_Me-estase"/>
</dbReference>
<feature type="non-terminal residue" evidence="7">
    <location>
        <position position="84"/>
    </location>
</feature>
<feature type="domain" description="CheB-type methylesterase" evidence="5">
    <location>
        <begin position="41"/>
        <end position="84"/>
    </location>
</feature>
<gene>
    <name evidence="7" type="ORF">C7I85_30395</name>
    <name evidence="6" type="ORF">C7I85_30420</name>
</gene>
<dbReference type="Pfam" id="PF01339">
    <property type="entry name" value="CheB_methylest"/>
    <property type="match status" value="1"/>
</dbReference>
<dbReference type="GO" id="GO:0005737">
    <property type="term" value="C:cytoplasm"/>
    <property type="evidence" value="ECO:0007669"/>
    <property type="project" value="InterPro"/>
</dbReference>
<evidence type="ECO:0000313" key="8">
    <source>
        <dbReference type="Proteomes" id="UP000240653"/>
    </source>
</evidence>
<organism evidence="7 8">
    <name type="scientific">Pseudaminobacter soli</name>
    <name type="common">ex Li et al. 2025</name>
    <dbReference type="NCBI Taxonomy" id="1295366"/>
    <lineage>
        <taxon>Bacteria</taxon>
        <taxon>Pseudomonadati</taxon>
        <taxon>Pseudomonadota</taxon>
        <taxon>Alphaproteobacteria</taxon>
        <taxon>Hyphomicrobiales</taxon>
        <taxon>Phyllobacteriaceae</taxon>
        <taxon>Pseudaminobacter</taxon>
    </lineage>
</organism>
<evidence type="ECO:0000313" key="6">
    <source>
        <dbReference type="EMBL" id="PSJ48678.1"/>
    </source>
</evidence>
<comment type="catalytic activity">
    <reaction evidence="3">
        <text>[protein]-L-glutamate 5-O-methyl ester + H2O = L-glutamyl-[protein] + methanol + H(+)</text>
        <dbReference type="Rhea" id="RHEA:23236"/>
        <dbReference type="Rhea" id="RHEA-COMP:10208"/>
        <dbReference type="Rhea" id="RHEA-COMP:10311"/>
        <dbReference type="ChEBI" id="CHEBI:15377"/>
        <dbReference type="ChEBI" id="CHEBI:15378"/>
        <dbReference type="ChEBI" id="CHEBI:17790"/>
        <dbReference type="ChEBI" id="CHEBI:29973"/>
        <dbReference type="ChEBI" id="CHEBI:82795"/>
        <dbReference type="EC" id="3.1.1.61"/>
    </reaction>
</comment>
<dbReference type="PANTHER" id="PTHR42872">
    <property type="entry name" value="PROTEIN-GLUTAMATE METHYLESTERASE/PROTEIN-GLUTAMINE GLUTAMINASE"/>
    <property type="match status" value="1"/>
</dbReference>
<dbReference type="GO" id="GO:0006935">
    <property type="term" value="P:chemotaxis"/>
    <property type="evidence" value="ECO:0007669"/>
    <property type="project" value="InterPro"/>
</dbReference>
<dbReference type="PROSITE" id="PS50122">
    <property type="entry name" value="CHEB"/>
    <property type="match status" value="1"/>
</dbReference>
<dbReference type="Proteomes" id="UP000240653">
    <property type="component" value="Unassembled WGS sequence"/>
</dbReference>
<comment type="caution">
    <text evidence="4">Lacks conserved residue(s) required for the propagation of feature annotation.</text>
</comment>
<dbReference type="EC" id="3.1.1.61" evidence="2"/>
<accession>A0A2P7REX0</accession>
<dbReference type="RefSeq" id="WP_280954435.1">
    <property type="nucleotide sequence ID" value="NZ_PXYL01000095.1"/>
</dbReference>
<evidence type="ECO:0000256" key="2">
    <source>
        <dbReference type="ARBA" id="ARBA00039140"/>
    </source>
</evidence>
<reference evidence="7 8" key="1">
    <citation type="submission" date="2018-03" db="EMBL/GenBank/DDBJ databases">
        <title>The draft genome of Mesorhizobium soli JCM 19897.</title>
        <authorList>
            <person name="Li L."/>
            <person name="Liu L."/>
            <person name="Liang L."/>
            <person name="Wang T."/>
            <person name="Zhang X."/>
        </authorList>
    </citation>
    <scope>NUCLEOTIDE SEQUENCE [LARGE SCALE GENOMIC DNA]</scope>
    <source>
        <strain evidence="7 8">JCM 19897</strain>
    </source>
</reference>
<dbReference type="SUPFAM" id="SSF52738">
    <property type="entry name" value="Methylesterase CheB, C-terminal domain"/>
    <property type="match status" value="1"/>
</dbReference>
<sequence length="84" mass="8597">AAFSDERAFEALIATVKAAARARIRPLGDAPPVAPAAQAGYTPNGRVVAIGSSTGGVEALLTILSQFPANCPPTVITQHMPPLF</sequence>
<evidence type="ECO:0000256" key="3">
    <source>
        <dbReference type="ARBA" id="ARBA00048267"/>
    </source>
</evidence>
<dbReference type="Gene3D" id="3.40.50.180">
    <property type="entry name" value="Methylesterase CheB, C-terminal domain"/>
    <property type="match status" value="1"/>
</dbReference>
<dbReference type="GO" id="GO:0000156">
    <property type="term" value="F:phosphorelay response regulator activity"/>
    <property type="evidence" value="ECO:0007669"/>
    <property type="project" value="InterPro"/>
</dbReference>
<evidence type="ECO:0000259" key="5">
    <source>
        <dbReference type="PROSITE" id="PS50122"/>
    </source>
</evidence>
<dbReference type="GO" id="GO:0008984">
    <property type="term" value="F:protein-glutamate methylesterase activity"/>
    <property type="evidence" value="ECO:0007669"/>
    <property type="project" value="UniProtKB-EC"/>
</dbReference>
<evidence type="ECO:0000256" key="4">
    <source>
        <dbReference type="PROSITE-ProRule" id="PRU00050"/>
    </source>
</evidence>
<evidence type="ECO:0000256" key="1">
    <source>
        <dbReference type="ARBA" id="ARBA00022801"/>
    </source>
</evidence>